<reference evidence="4" key="1">
    <citation type="submission" date="2016-06" db="EMBL/GenBank/DDBJ databases">
        <authorList>
            <person name="Varghese N."/>
            <person name="Submissions Spin"/>
        </authorList>
    </citation>
    <scope>NUCLEOTIDE SEQUENCE [LARGE SCALE GENOMIC DNA]</scope>
    <source>
        <strain evidence="4">DSM 43168</strain>
    </source>
</reference>
<keyword evidence="1" id="KW-0472">Membrane</keyword>
<feature type="transmembrane region" description="Helical" evidence="1">
    <location>
        <begin position="705"/>
        <end position="729"/>
    </location>
</feature>
<dbReference type="PROSITE" id="PS00109">
    <property type="entry name" value="PROTEIN_KINASE_TYR"/>
    <property type="match status" value="1"/>
</dbReference>
<dbReference type="SUPFAM" id="SSF56112">
    <property type="entry name" value="Protein kinase-like (PK-like)"/>
    <property type="match status" value="1"/>
</dbReference>
<dbReference type="EMBL" id="FMCT01000003">
    <property type="protein sequence ID" value="SCE89126.1"/>
    <property type="molecule type" value="Genomic_DNA"/>
</dbReference>
<keyword evidence="3" id="KW-0808">Transferase</keyword>
<keyword evidence="1" id="KW-1133">Transmembrane helix</keyword>
<dbReference type="InterPro" id="IPR008266">
    <property type="entry name" value="Tyr_kinase_AS"/>
</dbReference>
<protein>
    <submittedName>
        <fullName evidence="3">Protein kinase domain-containing protein</fullName>
    </submittedName>
</protein>
<sequence>MAHSSARRDTLSTVLRAISPDAEESGPAEQELVGLTRYSWAVTLLQLPTDAQSFLSLFERSWDSVVDDLHGWCGGFRARPESVQRPLETVFGHLGLLLITLVSLRHSDEYRHPRKEVGPDGGHGQTGHDCDSLCVPLVRDPAVRRAIAEHYSPDAWIPGHDTSEIEPSASARSEWSSIDFDTVRFHRHGTTSFILAGYPVGAAHGRRRQLALKCLVYPFLQVPTIVRNTSEYYSKYGVPSRDLRHLVQIWASSASWILMDYVPGETLAEHLDRRRGNMPGSASADRTIRRPAAAAREIEIDVLADLGRELFAAMAELEQAGLRHCDLSPSNIIVASGEEGARPSFIFIDLGVNYLYTHALPGIGGPDATYVAPELRAGGTGTNRTDLYSVGQLLVAISGAPGGSDGTVPDLFYAETPVMARFIEDLVDGEPTRRLLLFRPDPPPAPLYPQLRRFFDEELAAMAATRRGRVGQVRVRWLAALLDLFMPLAGAPARQWQVWRIRRSQGLYRHPRRSMHIRWLLTASWLSAAAWYVAATVLVTWWLRDLGWDWGNQAIAFLQQATGTPSDRFPYLDDLRQPDYPISDFAENLPVRMVGLSFLLVGARYYQNLFAGLTPLVAGLRQGWLSLLAIVAELHMRLFAVAAFLLVLPPTLVQGRWWSVFTPVGVLFVFICNWSCLSFARLALRRAKAAQLSTVPAGRVAGLDAFSGWTPSAAFYAVTCGVIGTLIYLDLVKDVYVYAGAVTAINTVLFYVIKCSGRSAADVRTGLGRAFLAAERLRYAAEGRLPRPRVGD</sequence>
<feature type="transmembrane region" description="Helical" evidence="1">
    <location>
        <begin position="660"/>
        <end position="684"/>
    </location>
</feature>
<keyword evidence="1" id="KW-0812">Transmembrane</keyword>
<evidence type="ECO:0000259" key="2">
    <source>
        <dbReference type="PROSITE" id="PS50011"/>
    </source>
</evidence>
<dbReference type="InterPro" id="IPR000719">
    <property type="entry name" value="Prot_kinase_dom"/>
</dbReference>
<evidence type="ECO:0000256" key="1">
    <source>
        <dbReference type="SAM" id="Phobius"/>
    </source>
</evidence>
<evidence type="ECO:0000313" key="4">
    <source>
        <dbReference type="Proteomes" id="UP000183585"/>
    </source>
</evidence>
<dbReference type="InterPro" id="IPR011009">
    <property type="entry name" value="Kinase-like_dom_sf"/>
</dbReference>
<feature type="domain" description="Protein kinase" evidence="2">
    <location>
        <begin position="180"/>
        <end position="478"/>
    </location>
</feature>
<proteinExistence type="predicted"/>
<dbReference type="SMART" id="SM00220">
    <property type="entry name" value="S_TKc"/>
    <property type="match status" value="1"/>
</dbReference>
<feature type="transmembrane region" description="Helical" evidence="1">
    <location>
        <begin position="735"/>
        <end position="753"/>
    </location>
</feature>
<feature type="transmembrane region" description="Helical" evidence="1">
    <location>
        <begin position="517"/>
        <end position="543"/>
    </location>
</feature>
<feature type="transmembrane region" description="Helical" evidence="1">
    <location>
        <begin position="627"/>
        <end position="648"/>
    </location>
</feature>
<dbReference type="Proteomes" id="UP000183585">
    <property type="component" value="Unassembled WGS sequence"/>
</dbReference>
<keyword evidence="4" id="KW-1185">Reference proteome</keyword>
<dbReference type="PROSITE" id="PS50011">
    <property type="entry name" value="PROTEIN_KINASE_DOM"/>
    <property type="match status" value="1"/>
</dbReference>
<dbReference type="Gene3D" id="1.10.510.10">
    <property type="entry name" value="Transferase(Phosphotransferase) domain 1"/>
    <property type="match status" value="1"/>
</dbReference>
<gene>
    <name evidence="3" type="ORF">GA0070563_1032</name>
</gene>
<keyword evidence="3" id="KW-0418">Kinase</keyword>
<dbReference type="AlphaFoldDB" id="A0A1C4VYP0"/>
<organism evidence="3 4">
    <name type="scientific">Micromonospora carbonacea</name>
    <dbReference type="NCBI Taxonomy" id="47853"/>
    <lineage>
        <taxon>Bacteria</taxon>
        <taxon>Bacillati</taxon>
        <taxon>Actinomycetota</taxon>
        <taxon>Actinomycetes</taxon>
        <taxon>Micromonosporales</taxon>
        <taxon>Micromonosporaceae</taxon>
        <taxon>Micromonospora</taxon>
    </lineage>
</organism>
<dbReference type="GO" id="GO:0005524">
    <property type="term" value="F:ATP binding"/>
    <property type="evidence" value="ECO:0007669"/>
    <property type="project" value="InterPro"/>
</dbReference>
<dbReference type="GO" id="GO:0004672">
    <property type="term" value="F:protein kinase activity"/>
    <property type="evidence" value="ECO:0007669"/>
    <property type="project" value="InterPro"/>
</dbReference>
<name>A0A1C4VYP0_9ACTN</name>
<evidence type="ECO:0000313" key="3">
    <source>
        <dbReference type="EMBL" id="SCE89126.1"/>
    </source>
</evidence>
<accession>A0A1C4VYP0</accession>